<evidence type="ECO:0000256" key="1">
    <source>
        <dbReference type="SAM" id="Coils"/>
    </source>
</evidence>
<comment type="caution">
    <text evidence="3">The sequence shown here is derived from an EMBL/GenBank/DDBJ whole genome shotgun (WGS) entry which is preliminary data.</text>
</comment>
<evidence type="ECO:0000313" key="3">
    <source>
        <dbReference type="EMBL" id="KAF5822202.1"/>
    </source>
</evidence>
<keyword evidence="1" id="KW-0175">Coiled coil</keyword>
<dbReference type="Gramene" id="mRNA:HanXRQr2_Chr01g0023741">
    <property type="protein sequence ID" value="mRNA:HanXRQr2_Chr01g0023741"/>
    <property type="gene ID" value="HanXRQr2_Chr01g0023741"/>
</dbReference>
<feature type="compositionally biased region" description="Acidic residues" evidence="2">
    <location>
        <begin position="1"/>
        <end position="11"/>
    </location>
</feature>
<feature type="compositionally biased region" description="Basic and acidic residues" evidence="2">
    <location>
        <begin position="186"/>
        <end position="195"/>
    </location>
</feature>
<feature type="region of interest" description="Disordered" evidence="2">
    <location>
        <begin position="1"/>
        <end position="44"/>
    </location>
</feature>
<feature type="coiled-coil region" evidence="1">
    <location>
        <begin position="268"/>
        <end position="338"/>
    </location>
</feature>
<feature type="region of interest" description="Disordered" evidence="2">
    <location>
        <begin position="166"/>
        <end position="245"/>
    </location>
</feature>
<protein>
    <submittedName>
        <fullName evidence="3">Uncharacterized protein</fullName>
    </submittedName>
</protein>
<feature type="compositionally biased region" description="Basic and acidic residues" evidence="2">
    <location>
        <begin position="28"/>
        <end position="44"/>
    </location>
</feature>
<feature type="region of interest" description="Disordered" evidence="2">
    <location>
        <begin position="110"/>
        <end position="131"/>
    </location>
</feature>
<dbReference type="Proteomes" id="UP000215914">
    <property type="component" value="Unassembled WGS sequence"/>
</dbReference>
<organism evidence="3 4">
    <name type="scientific">Helianthus annuus</name>
    <name type="common">Common sunflower</name>
    <dbReference type="NCBI Taxonomy" id="4232"/>
    <lineage>
        <taxon>Eukaryota</taxon>
        <taxon>Viridiplantae</taxon>
        <taxon>Streptophyta</taxon>
        <taxon>Embryophyta</taxon>
        <taxon>Tracheophyta</taxon>
        <taxon>Spermatophyta</taxon>
        <taxon>Magnoliopsida</taxon>
        <taxon>eudicotyledons</taxon>
        <taxon>Gunneridae</taxon>
        <taxon>Pentapetalae</taxon>
        <taxon>asterids</taxon>
        <taxon>campanulids</taxon>
        <taxon>Asterales</taxon>
        <taxon>Asteraceae</taxon>
        <taxon>Asteroideae</taxon>
        <taxon>Heliantheae alliance</taxon>
        <taxon>Heliantheae</taxon>
        <taxon>Helianthus</taxon>
    </lineage>
</organism>
<dbReference type="AlphaFoldDB" id="A0A9K3P2D8"/>
<accession>A0A9K3P2D8</accession>
<gene>
    <name evidence="3" type="ORF">HanXRQr2_Chr01g0023741</name>
</gene>
<keyword evidence="4" id="KW-1185">Reference proteome</keyword>
<evidence type="ECO:0000256" key="2">
    <source>
        <dbReference type="SAM" id="MobiDB-lite"/>
    </source>
</evidence>
<evidence type="ECO:0000313" key="4">
    <source>
        <dbReference type="Proteomes" id="UP000215914"/>
    </source>
</evidence>
<reference evidence="3" key="2">
    <citation type="submission" date="2020-06" db="EMBL/GenBank/DDBJ databases">
        <title>Helianthus annuus Genome sequencing and assembly Release 2.</title>
        <authorList>
            <person name="Gouzy J."/>
            <person name="Langlade N."/>
            <person name="Munos S."/>
        </authorList>
    </citation>
    <scope>NUCLEOTIDE SEQUENCE</scope>
    <source>
        <tissue evidence="3">Leaves</tissue>
    </source>
</reference>
<sequence length="486" mass="53466">MNEPVVDDADSPVETAEQLETRKKKKLDKSEKKEKKVEGNVVEAHRKQPSNHLFLDYVVVSDTLSGLDAGEKCAERDPDDDATLLEIMKKKKPLEDKKKELDEQAAAALAAKRSKLQKETPPAPSESVVDFGDFSAKRGNLLEKIFAASGSQAGVKSGKVPRMVDISKITPPTSPPSRTFGLSPPHADRGKRKEDDVEVEQVGEGGGDACCAGDVSAGAGGGGDDVQGESSEATPQHTIYTKFENSKIALAEEREKFNAEKKGLAWRVADAKEKLAKEKQLNVDKQNDWEDACERTNKELQSQRDAIVRLSGEKSKISDEAEQERVAHQKREQEYIQRIAKLEKFVAEKVAENKASEILVEEITADCKWLLARAVPLISERIAGSEELAKYMYDLGEATYAHGRKEGYAEGRAAAEAKEPLKSFDLYKTHCAARYAEKRQEFESLEFTIVKAAGKLSRKPDGIALLKRALGEEEREAGGAGTSHQE</sequence>
<dbReference type="EMBL" id="MNCJ02000316">
    <property type="protein sequence ID" value="KAF5822202.1"/>
    <property type="molecule type" value="Genomic_DNA"/>
</dbReference>
<name>A0A9K3P2D8_HELAN</name>
<reference evidence="3" key="1">
    <citation type="journal article" date="2017" name="Nature">
        <title>The sunflower genome provides insights into oil metabolism, flowering and Asterid evolution.</title>
        <authorList>
            <person name="Badouin H."/>
            <person name="Gouzy J."/>
            <person name="Grassa C.J."/>
            <person name="Murat F."/>
            <person name="Staton S.E."/>
            <person name="Cottret L."/>
            <person name="Lelandais-Briere C."/>
            <person name="Owens G.L."/>
            <person name="Carrere S."/>
            <person name="Mayjonade B."/>
            <person name="Legrand L."/>
            <person name="Gill N."/>
            <person name="Kane N.C."/>
            <person name="Bowers J.E."/>
            <person name="Hubner S."/>
            <person name="Bellec A."/>
            <person name="Berard A."/>
            <person name="Berges H."/>
            <person name="Blanchet N."/>
            <person name="Boniface M.C."/>
            <person name="Brunel D."/>
            <person name="Catrice O."/>
            <person name="Chaidir N."/>
            <person name="Claudel C."/>
            <person name="Donnadieu C."/>
            <person name="Faraut T."/>
            <person name="Fievet G."/>
            <person name="Helmstetter N."/>
            <person name="King M."/>
            <person name="Knapp S.J."/>
            <person name="Lai Z."/>
            <person name="Le Paslier M.C."/>
            <person name="Lippi Y."/>
            <person name="Lorenzon L."/>
            <person name="Mandel J.R."/>
            <person name="Marage G."/>
            <person name="Marchand G."/>
            <person name="Marquand E."/>
            <person name="Bret-Mestries E."/>
            <person name="Morien E."/>
            <person name="Nambeesan S."/>
            <person name="Nguyen T."/>
            <person name="Pegot-Espagnet P."/>
            <person name="Pouilly N."/>
            <person name="Raftis F."/>
            <person name="Sallet E."/>
            <person name="Schiex T."/>
            <person name="Thomas J."/>
            <person name="Vandecasteele C."/>
            <person name="Vares D."/>
            <person name="Vear F."/>
            <person name="Vautrin S."/>
            <person name="Crespi M."/>
            <person name="Mangin B."/>
            <person name="Burke J.M."/>
            <person name="Salse J."/>
            <person name="Munos S."/>
            <person name="Vincourt P."/>
            <person name="Rieseberg L.H."/>
            <person name="Langlade N.B."/>
        </authorList>
    </citation>
    <scope>NUCLEOTIDE SEQUENCE</scope>
    <source>
        <tissue evidence="3">Leaves</tissue>
    </source>
</reference>
<proteinExistence type="predicted"/>